<dbReference type="EMBL" id="JBHLZP010000353">
    <property type="protein sequence ID" value="MFB9837206.1"/>
    <property type="molecule type" value="Genomic_DNA"/>
</dbReference>
<evidence type="ECO:0000313" key="1">
    <source>
        <dbReference type="EMBL" id="MFB9837206.1"/>
    </source>
</evidence>
<feature type="non-terminal residue" evidence="1">
    <location>
        <position position="1"/>
    </location>
</feature>
<evidence type="ECO:0000313" key="2">
    <source>
        <dbReference type="Proteomes" id="UP001589627"/>
    </source>
</evidence>
<protein>
    <submittedName>
        <fullName evidence="1">AAA family ATPase</fullName>
    </submittedName>
</protein>
<gene>
    <name evidence="1" type="ORF">ACFFNX_34040</name>
</gene>
<comment type="caution">
    <text evidence="1">The sequence shown here is derived from an EMBL/GenBank/DDBJ whole genome shotgun (WGS) entry which is preliminary data.</text>
</comment>
<accession>A0ABV5YQ68</accession>
<sequence>VVARWRARPAGAHLLEGRADELGRASAELPRRAIRAVSSWQEHIIDLIRTEGVTKRSVAKFVSYDDEALSLVMMVGLLGFGTSEAPVEAGNSAVPQRLLKALFGAESLRSMSAKARADLRSRIGMLYDEEAIRFGQALDGAGVPDETTPVQLYQATYNLEVAR</sequence>
<dbReference type="Proteomes" id="UP001589627">
    <property type="component" value="Unassembled WGS sequence"/>
</dbReference>
<proteinExistence type="predicted"/>
<reference evidence="1 2" key="1">
    <citation type="submission" date="2024-09" db="EMBL/GenBank/DDBJ databases">
        <authorList>
            <person name="Sun Q."/>
            <person name="Mori K."/>
        </authorList>
    </citation>
    <scope>NUCLEOTIDE SEQUENCE [LARGE SCALE GENOMIC DNA]</scope>
    <source>
        <strain evidence="1 2">TBRC 0563</strain>
    </source>
</reference>
<organism evidence="1 2">
    <name type="scientific">Actinoallomurus acaciae</name>
    <dbReference type="NCBI Taxonomy" id="502577"/>
    <lineage>
        <taxon>Bacteria</taxon>
        <taxon>Bacillati</taxon>
        <taxon>Actinomycetota</taxon>
        <taxon>Actinomycetes</taxon>
        <taxon>Streptosporangiales</taxon>
        <taxon>Thermomonosporaceae</taxon>
        <taxon>Actinoallomurus</taxon>
    </lineage>
</organism>
<keyword evidence="2" id="KW-1185">Reference proteome</keyword>
<name>A0ABV5YQ68_9ACTN</name>